<reference evidence="2" key="1">
    <citation type="journal article" date="2008" name="BMC Genomics">
        <title>A conifer genomics resource of 200,000 spruce (Picea spp.) ESTs and 6,464 high-quality, sequence-finished full-length cDNAs for Sitka spruce (Picea sitchensis).</title>
        <authorList>
            <person name="Ralph S.G."/>
            <person name="Chun H.J."/>
            <person name="Kolosova N."/>
            <person name="Cooper D."/>
            <person name="Oddy C."/>
            <person name="Ritland C.E."/>
            <person name="Kirkpatrick R."/>
            <person name="Moore R."/>
            <person name="Barber S."/>
            <person name="Holt R.A."/>
            <person name="Jones S.J."/>
            <person name="Marra M.A."/>
            <person name="Douglas C.J."/>
            <person name="Ritland K."/>
            <person name="Bohlmann J."/>
        </authorList>
    </citation>
    <scope>NUCLEOTIDE SEQUENCE</scope>
    <source>
        <tissue evidence="2">Green portion of the leader tissue</tissue>
    </source>
</reference>
<evidence type="ECO:0000313" key="2">
    <source>
        <dbReference type="EMBL" id="ABK25807.1"/>
    </source>
</evidence>
<evidence type="ECO:0000256" key="1">
    <source>
        <dbReference type="SAM" id="MobiDB-lite"/>
    </source>
</evidence>
<dbReference type="EMBL" id="EF086547">
    <property type="protein sequence ID" value="ABK25807.1"/>
    <property type="molecule type" value="mRNA"/>
</dbReference>
<protein>
    <submittedName>
        <fullName evidence="2">Uncharacterized protein</fullName>
    </submittedName>
</protein>
<accession>A9NYU6</accession>
<organism evidence="2">
    <name type="scientific">Picea sitchensis</name>
    <name type="common">Sitka spruce</name>
    <name type="synonym">Pinus sitchensis</name>
    <dbReference type="NCBI Taxonomy" id="3332"/>
    <lineage>
        <taxon>Eukaryota</taxon>
        <taxon>Viridiplantae</taxon>
        <taxon>Streptophyta</taxon>
        <taxon>Embryophyta</taxon>
        <taxon>Tracheophyta</taxon>
        <taxon>Spermatophyta</taxon>
        <taxon>Pinopsida</taxon>
        <taxon>Pinidae</taxon>
        <taxon>Conifers I</taxon>
        <taxon>Pinales</taxon>
        <taxon>Pinaceae</taxon>
        <taxon>Picea</taxon>
    </lineage>
</organism>
<feature type="compositionally biased region" description="Polar residues" evidence="1">
    <location>
        <begin position="57"/>
        <end position="67"/>
    </location>
</feature>
<name>A9NYU6_PICSI</name>
<dbReference type="AlphaFoldDB" id="A9NYU6"/>
<proteinExistence type="evidence at transcript level"/>
<feature type="region of interest" description="Disordered" evidence="1">
    <location>
        <begin position="1"/>
        <end position="67"/>
    </location>
</feature>
<sequence length="67" mass="7880">MRPPNYYGNRGADQQTSSYRSRSSSNSWRRETSETKNVPARGFTSMYGEHNYRSQSRESSTAERYQF</sequence>
<feature type="compositionally biased region" description="Low complexity" evidence="1">
    <location>
        <begin position="17"/>
        <end position="27"/>
    </location>
</feature>